<organism evidence="7 8">
    <name type="scientific">Nonomuraea soli</name>
    <dbReference type="NCBI Taxonomy" id="1032476"/>
    <lineage>
        <taxon>Bacteria</taxon>
        <taxon>Bacillati</taxon>
        <taxon>Actinomycetota</taxon>
        <taxon>Actinomycetes</taxon>
        <taxon>Streptosporangiales</taxon>
        <taxon>Streptosporangiaceae</taxon>
        <taxon>Nonomuraea</taxon>
    </lineage>
</organism>
<sequence length="126" mass="14229">MIIVSIVSSPFGWTSYQEVWNSNLEIWERVPVEHVIPMSIIGFLYFWLLHSFWNGQTVGKKVFGMRVVAVDGSKASVGQIAVRELVRELMSWLCCVGTLIDLGFILFDDRKQAVHDKAGKTLVVDA</sequence>
<reference evidence="7 8" key="1">
    <citation type="submission" date="2020-07" db="EMBL/GenBank/DDBJ databases">
        <title>Genomic Encyclopedia of Type Strains, Phase IV (KMG-IV): sequencing the most valuable type-strain genomes for metagenomic binning, comparative biology and taxonomic classification.</title>
        <authorList>
            <person name="Goeker M."/>
        </authorList>
    </citation>
    <scope>NUCLEOTIDE SEQUENCE [LARGE SCALE GENOMIC DNA]</scope>
    <source>
        <strain evidence="7 8">DSM 45533</strain>
    </source>
</reference>
<protein>
    <submittedName>
        <fullName evidence="7">Putative RDD family membrane protein YckC</fullName>
    </submittedName>
</protein>
<dbReference type="EMBL" id="JACDUR010000007">
    <property type="protein sequence ID" value="MBA2895633.1"/>
    <property type="molecule type" value="Genomic_DNA"/>
</dbReference>
<feature type="domain" description="RDD" evidence="6">
    <location>
        <begin position="2"/>
        <end position="119"/>
    </location>
</feature>
<evidence type="ECO:0000259" key="6">
    <source>
        <dbReference type="Pfam" id="PF06271"/>
    </source>
</evidence>
<gene>
    <name evidence="7" type="ORF">HNR30_007019</name>
</gene>
<comment type="caution">
    <text evidence="7">The sequence shown here is derived from an EMBL/GenBank/DDBJ whole genome shotgun (WGS) entry which is preliminary data.</text>
</comment>
<comment type="subcellular location">
    <subcellularLocation>
        <location evidence="1">Cell membrane</location>
        <topology evidence="1">Multi-pass membrane protein</topology>
    </subcellularLocation>
</comment>
<evidence type="ECO:0000313" key="8">
    <source>
        <dbReference type="Proteomes" id="UP000530928"/>
    </source>
</evidence>
<keyword evidence="3" id="KW-0812">Transmembrane</keyword>
<dbReference type="PANTHER" id="PTHR36115">
    <property type="entry name" value="PROLINE-RICH ANTIGEN HOMOLOG-RELATED"/>
    <property type="match status" value="1"/>
</dbReference>
<evidence type="ECO:0000256" key="1">
    <source>
        <dbReference type="ARBA" id="ARBA00004651"/>
    </source>
</evidence>
<keyword evidence="5" id="KW-0472">Membrane</keyword>
<evidence type="ECO:0000313" key="7">
    <source>
        <dbReference type="EMBL" id="MBA2895633.1"/>
    </source>
</evidence>
<dbReference type="InterPro" id="IPR051791">
    <property type="entry name" value="Pra-immunoreactive"/>
</dbReference>
<dbReference type="InterPro" id="IPR010432">
    <property type="entry name" value="RDD"/>
</dbReference>
<dbReference type="Proteomes" id="UP000530928">
    <property type="component" value="Unassembled WGS sequence"/>
</dbReference>
<keyword evidence="4" id="KW-1133">Transmembrane helix</keyword>
<evidence type="ECO:0000256" key="2">
    <source>
        <dbReference type="ARBA" id="ARBA00022475"/>
    </source>
</evidence>
<keyword evidence="8" id="KW-1185">Reference proteome</keyword>
<accession>A0A7W0CQS1</accession>
<evidence type="ECO:0000256" key="3">
    <source>
        <dbReference type="ARBA" id="ARBA00022692"/>
    </source>
</evidence>
<dbReference type="AlphaFoldDB" id="A0A7W0CQS1"/>
<evidence type="ECO:0000256" key="5">
    <source>
        <dbReference type="ARBA" id="ARBA00023136"/>
    </source>
</evidence>
<keyword evidence="2" id="KW-1003">Cell membrane</keyword>
<name>A0A7W0CQS1_9ACTN</name>
<evidence type="ECO:0000256" key="4">
    <source>
        <dbReference type="ARBA" id="ARBA00022989"/>
    </source>
</evidence>
<dbReference type="GO" id="GO:0005886">
    <property type="term" value="C:plasma membrane"/>
    <property type="evidence" value="ECO:0007669"/>
    <property type="project" value="UniProtKB-SubCell"/>
</dbReference>
<dbReference type="Pfam" id="PF06271">
    <property type="entry name" value="RDD"/>
    <property type="match status" value="1"/>
</dbReference>
<proteinExistence type="predicted"/>